<evidence type="ECO:0008006" key="3">
    <source>
        <dbReference type="Google" id="ProtNLM"/>
    </source>
</evidence>
<dbReference type="InterPro" id="IPR015867">
    <property type="entry name" value="N-reg_PII/ATP_PRibTrfase_C"/>
</dbReference>
<gene>
    <name evidence="1" type="ORF">SAMN05216526_1114</name>
</gene>
<reference evidence="1 2" key="1">
    <citation type="submission" date="2017-01" db="EMBL/GenBank/DDBJ databases">
        <authorList>
            <person name="Mah S.A."/>
            <person name="Swanson W.J."/>
            <person name="Moy G.W."/>
            <person name="Vacquier V.D."/>
        </authorList>
    </citation>
    <scope>NUCLEOTIDE SEQUENCE [LARGE SCALE GENOMIC DNA]</scope>
    <source>
        <strain evidence="1 2">M9</strain>
    </source>
</reference>
<dbReference type="STRING" id="233100.SAMN05216526_1114"/>
<dbReference type="SUPFAM" id="SSF54913">
    <property type="entry name" value="GlnB-like"/>
    <property type="match status" value="1"/>
</dbReference>
<dbReference type="EMBL" id="FTPK01000002">
    <property type="protein sequence ID" value="SIT69571.1"/>
    <property type="molecule type" value="Genomic_DNA"/>
</dbReference>
<evidence type="ECO:0000313" key="1">
    <source>
        <dbReference type="EMBL" id="SIT69571.1"/>
    </source>
</evidence>
<dbReference type="Pfam" id="PF00543">
    <property type="entry name" value="P-II"/>
    <property type="match status" value="1"/>
</dbReference>
<dbReference type="RefSeq" id="WP_076755517.1">
    <property type="nucleotide sequence ID" value="NZ_CP023018.1"/>
</dbReference>
<dbReference type="Gene3D" id="3.30.70.120">
    <property type="match status" value="1"/>
</dbReference>
<dbReference type="GO" id="GO:0030234">
    <property type="term" value="F:enzyme regulator activity"/>
    <property type="evidence" value="ECO:0007669"/>
    <property type="project" value="InterPro"/>
</dbReference>
<protein>
    <recommendedName>
        <fullName evidence="3">Nitrogen regulatory protein P-II family</fullName>
    </recommendedName>
</protein>
<accession>A0A1R3VX66</accession>
<dbReference type="InterPro" id="IPR002187">
    <property type="entry name" value="N-reg_PII"/>
</dbReference>
<proteinExistence type="predicted"/>
<keyword evidence="2" id="KW-1185">Reference proteome</keyword>
<dbReference type="OrthoDB" id="330665at2"/>
<sequence length="96" mass="10675">MQTQEMMLLVIISESLLEDMIIDEITELGAKGYTITEARGKGTHGKRSGRWTQGGNIRIEVVGDGALCERIIQSLIAKYDVDYGLLMYTLPVTLQN</sequence>
<dbReference type="GO" id="GO:0006808">
    <property type="term" value="P:regulation of nitrogen utilization"/>
    <property type="evidence" value="ECO:0007669"/>
    <property type="project" value="InterPro"/>
</dbReference>
<name>A0A1R3VX66_9GAMM</name>
<evidence type="ECO:0000313" key="2">
    <source>
        <dbReference type="Proteomes" id="UP000223759"/>
    </source>
</evidence>
<dbReference type="AlphaFoldDB" id="A0A1R3VX66"/>
<organism evidence="1 2">
    <name type="scientific">Ectothiorhodosinus mongolicus</name>
    <dbReference type="NCBI Taxonomy" id="233100"/>
    <lineage>
        <taxon>Bacteria</taxon>
        <taxon>Pseudomonadati</taxon>
        <taxon>Pseudomonadota</taxon>
        <taxon>Gammaproteobacteria</taxon>
        <taxon>Chromatiales</taxon>
        <taxon>Ectothiorhodospiraceae</taxon>
        <taxon>Ectothiorhodosinus</taxon>
    </lineage>
</organism>
<dbReference type="Proteomes" id="UP000223759">
    <property type="component" value="Unassembled WGS sequence"/>
</dbReference>
<dbReference type="InterPro" id="IPR011322">
    <property type="entry name" value="N-reg_PII-like_a/b"/>
</dbReference>